<dbReference type="SUPFAM" id="SSF103481">
    <property type="entry name" value="Multidrug resistance efflux transporter EmrE"/>
    <property type="match status" value="1"/>
</dbReference>
<dbReference type="Pfam" id="PF04342">
    <property type="entry name" value="DMT_6"/>
    <property type="match status" value="1"/>
</dbReference>
<gene>
    <name evidence="3" type="ORF">C5Y93_26740</name>
</gene>
<feature type="transmembrane region" description="Helical" evidence="2">
    <location>
        <begin position="27"/>
        <end position="45"/>
    </location>
</feature>
<keyword evidence="2" id="KW-1133">Transmembrane helix</keyword>
<sequence length="134" mass="15302">MWTIILLILSNIFMTFAWYGHLKFKSSALWIVILASWGIAFFEYCLQVPANRWGHERFSAAQLKIMQEVITLIVFCVFAVTFLREPLKWNYVVGFVMILLAVVFVFGFDQSSKGEPEDLPSVSQVDDGPGSEVE</sequence>
<evidence type="ECO:0000256" key="2">
    <source>
        <dbReference type="SAM" id="Phobius"/>
    </source>
</evidence>
<feature type="transmembrane region" description="Helical" evidence="2">
    <location>
        <begin position="65"/>
        <end position="83"/>
    </location>
</feature>
<dbReference type="InterPro" id="IPR007437">
    <property type="entry name" value="DUF486"/>
</dbReference>
<evidence type="ECO:0000313" key="4">
    <source>
        <dbReference type="Proteomes" id="UP000237819"/>
    </source>
</evidence>
<dbReference type="OrthoDB" id="9805206at2"/>
<dbReference type="PANTHER" id="PTHR38482">
    <property type="entry name" value="DMT FAMILY PROTEIN"/>
    <property type="match status" value="1"/>
</dbReference>
<evidence type="ECO:0008006" key="5">
    <source>
        <dbReference type="Google" id="ProtNLM"/>
    </source>
</evidence>
<dbReference type="Proteomes" id="UP000237819">
    <property type="component" value="Unassembled WGS sequence"/>
</dbReference>
<dbReference type="InterPro" id="IPR037185">
    <property type="entry name" value="EmrE-like"/>
</dbReference>
<reference evidence="3 4" key="1">
    <citation type="submission" date="2018-02" db="EMBL/GenBank/DDBJ databases">
        <title>Comparative genomes isolates from brazilian mangrove.</title>
        <authorList>
            <person name="Araujo J.E."/>
            <person name="Taketani R.G."/>
            <person name="Silva M.C.P."/>
            <person name="Loureco M.V."/>
            <person name="Andreote F.D."/>
        </authorList>
    </citation>
    <scope>NUCLEOTIDE SEQUENCE [LARGE SCALE GENOMIC DNA]</scope>
    <source>
        <strain evidence="3 4">Nap-Phe MGV</strain>
    </source>
</reference>
<keyword evidence="2" id="KW-0472">Membrane</keyword>
<dbReference type="PANTHER" id="PTHR38482:SF1">
    <property type="entry name" value="DMT FAMILY PROTEIN"/>
    <property type="match status" value="1"/>
</dbReference>
<organism evidence="3 4">
    <name type="scientific">Blastopirellula marina</name>
    <dbReference type="NCBI Taxonomy" id="124"/>
    <lineage>
        <taxon>Bacteria</taxon>
        <taxon>Pseudomonadati</taxon>
        <taxon>Planctomycetota</taxon>
        <taxon>Planctomycetia</taxon>
        <taxon>Pirellulales</taxon>
        <taxon>Pirellulaceae</taxon>
        <taxon>Blastopirellula</taxon>
    </lineage>
</organism>
<accession>A0A2S8GH08</accession>
<feature type="transmembrane region" description="Helical" evidence="2">
    <location>
        <begin position="89"/>
        <end position="108"/>
    </location>
</feature>
<evidence type="ECO:0000256" key="1">
    <source>
        <dbReference type="SAM" id="MobiDB-lite"/>
    </source>
</evidence>
<proteinExistence type="predicted"/>
<dbReference type="RefSeq" id="WP_105338507.1">
    <property type="nucleotide sequence ID" value="NZ_PUHZ01000024.1"/>
</dbReference>
<keyword evidence="2" id="KW-0812">Transmembrane</keyword>
<protein>
    <recommendedName>
        <fullName evidence="5">DMT family protein</fullName>
    </recommendedName>
</protein>
<dbReference type="EMBL" id="PUHZ01000024">
    <property type="protein sequence ID" value="PQO43294.1"/>
    <property type="molecule type" value="Genomic_DNA"/>
</dbReference>
<comment type="caution">
    <text evidence="3">The sequence shown here is derived from an EMBL/GenBank/DDBJ whole genome shotgun (WGS) entry which is preliminary data.</text>
</comment>
<evidence type="ECO:0000313" key="3">
    <source>
        <dbReference type="EMBL" id="PQO43294.1"/>
    </source>
</evidence>
<dbReference type="AlphaFoldDB" id="A0A2S8GH08"/>
<feature type="region of interest" description="Disordered" evidence="1">
    <location>
        <begin position="111"/>
        <end position="134"/>
    </location>
</feature>
<name>A0A2S8GH08_9BACT</name>